<dbReference type="InterPro" id="IPR005944">
    <property type="entry name" value="Pro_iminopeptidase"/>
</dbReference>
<keyword evidence="9" id="KW-0378">Hydrolase</keyword>
<dbReference type="GO" id="GO:0004177">
    <property type="term" value="F:aminopeptidase activity"/>
    <property type="evidence" value="ECO:0007669"/>
    <property type="project" value="UniProtKB-KW"/>
</dbReference>
<evidence type="ECO:0000256" key="8">
    <source>
        <dbReference type="ARBA" id="ARBA00022670"/>
    </source>
</evidence>
<accession>A0A1H2FXQ9</accession>
<dbReference type="SUPFAM" id="SSF53474">
    <property type="entry name" value="alpha/beta-Hydrolases"/>
    <property type="match status" value="1"/>
</dbReference>
<dbReference type="RefSeq" id="WP_057724833.1">
    <property type="nucleotide sequence ID" value="NZ_JYLM01000008.1"/>
</dbReference>
<keyword evidence="14" id="KW-1185">Reference proteome</keyword>
<sequence>MEAPREVTYNLFPSIEEPRCSGTLKVDAIHTLYWEESGNPHGVPVVYLHGGPGEGAPPGKRQFWDPDHYRIVLFDQRGALRSAPLGELRHNTTQALVDDLEKLREHLENRLFLEEDQLINIEAVKHLPCKIIQGGHDMIATPNSAFRLHKAWPGSVLKIINDAGHSPSEPGIISALIEATEQFKESGKFC</sequence>
<comment type="catalytic activity">
    <reaction evidence="1">
        <text>Release of N-terminal proline from a peptide.</text>
        <dbReference type="EC" id="3.4.11.5"/>
    </reaction>
</comment>
<evidence type="ECO:0000256" key="11">
    <source>
        <dbReference type="SAM" id="Coils"/>
    </source>
</evidence>
<proteinExistence type="inferred from homology"/>
<dbReference type="EC" id="3.4.11.5" evidence="4"/>
<comment type="similarity">
    <text evidence="3">Belongs to the peptidase S33 family.</text>
</comment>
<keyword evidence="6" id="KW-0031">Aminopeptidase</keyword>
<protein>
    <recommendedName>
        <fullName evidence="5">Proline iminopeptidase</fullName>
        <ecNumber evidence="4">3.4.11.5</ecNumber>
    </recommendedName>
    <alternativeName>
        <fullName evidence="10">Prolyl aminopeptidase</fullName>
    </alternativeName>
</protein>
<reference evidence="13 14" key="1">
    <citation type="submission" date="2016-10" db="EMBL/GenBank/DDBJ databases">
        <authorList>
            <person name="Varghese N."/>
            <person name="Submissions S."/>
        </authorList>
    </citation>
    <scope>NUCLEOTIDE SEQUENCE [LARGE SCALE GENOMIC DNA]</scope>
    <source>
        <strain evidence="13 14">BS2775</strain>
    </source>
</reference>
<evidence type="ECO:0000256" key="5">
    <source>
        <dbReference type="ARBA" id="ARBA00021843"/>
    </source>
</evidence>
<dbReference type="Proteomes" id="UP000183653">
    <property type="component" value="Chromosome I"/>
</dbReference>
<keyword evidence="11" id="KW-0175">Coiled coil</keyword>
<dbReference type="InterPro" id="IPR029058">
    <property type="entry name" value="AB_hydrolase_fold"/>
</dbReference>
<gene>
    <name evidence="13" type="ORF">SAMN04490197_3023</name>
</gene>
<dbReference type="PANTHER" id="PTHR43722:SF1">
    <property type="entry name" value="PROLINE IMINOPEPTIDASE"/>
    <property type="match status" value="1"/>
</dbReference>
<dbReference type="Pfam" id="PF00561">
    <property type="entry name" value="Abhydrolase_1"/>
    <property type="match status" value="1"/>
</dbReference>
<evidence type="ECO:0000259" key="12">
    <source>
        <dbReference type="Pfam" id="PF00561"/>
    </source>
</evidence>
<dbReference type="InterPro" id="IPR000073">
    <property type="entry name" value="AB_hydrolase_1"/>
</dbReference>
<dbReference type="EMBL" id="LT629782">
    <property type="protein sequence ID" value="SDU12156.1"/>
    <property type="molecule type" value="Genomic_DNA"/>
</dbReference>
<feature type="coiled-coil region" evidence="11">
    <location>
        <begin position="90"/>
        <end position="117"/>
    </location>
</feature>
<evidence type="ECO:0000256" key="3">
    <source>
        <dbReference type="ARBA" id="ARBA00010088"/>
    </source>
</evidence>
<evidence type="ECO:0000256" key="6">
    <source>
        <dbReference type="ARBA" id="ARBA00022438"/>
    </source>
</evidence>
<evidence type="ECO:0000256" key="9">
    <source>
        <dbReference type="ARBA" id="ARBA00022801"/>
    </source>
</evidence>
<evidence type="ECO:0000313" key="14">
    <source>
        <dbReference type="Proteomes" id="UP000183653"/>
    </source>
</evidence>
<organism evidence="13 14">
    <name type="scientific">Pseudomonas orientalis</name>
    <dbReference type="NCBI Taxonomy" id="76758"/>
    <lineage>
        <taxon>Bacteria</taxon>
        <taxon>Pseudomonadati</taxon>
        <taxon>Pseudomonadota</taxon>
        <taxon>Gammaproteobacteria</taxon>
        <taxon>Pseudomonadales</taxon>
        <taxon>Pseudomonadaceae</taxon>
        <taxon>Pseudomonas</taxon>
    </lineage>
</organism>
<dbReference type="Gene3D" id="3.40.50.1820">
    <property type="entry name" value="alpha/beta hydrolase"/>
    <property type="match status" value="2"/>
</dbReference>
<dbReference type="PANTHER" id="PTHR43722">
    <property type="entry name" value="PROLINE IMINOPEPTIDASE"/>
    <property type="match status" value="1"/>
</dbReference>
<keyword evidence="7" id="KW-0963">Cytoplasm</keyword>
<dbReference type="InterPro" id="IPR002410">
    <property type="entry name" value="Peptidase_S33"/>
</dbReference>
<evidence type="ECO:0000256" key="1">
    <source>
        <dbReference type="ARBA" id="ARBA00001585"/>
    </source>
</evidence>
<dbReference type="OrthoDB" id="9796770at2"/>
<feature type="domain" description="AB hydrolase-1" evidence="12">
    <location>
        <begin position="44"/>
        <end position="109"/>
    </location>
</feature>
<comment type="subcellular location">
    <subcellularLocation>
        <location evidence="2">Cytoplasm</location>
    </subcellularLocation>
</comment>
<dbReference type="PRINTS" id="PR00793">
    <property type="entry name" value="PROAMNOPTASE"/>
</dbReference>
<dbReference type="AlphaFoldDB" id="A0A1H2FXQ9"/>
<evidence type="ECO:0000256" key="2">
    <source>
        <dbReference type="ARBA" id="ARBA00004496"/>
    </source>
</evidence>
<keyword evidence="8" id="KW-0645">Protease</keyword>
<dbReference type="GO" id="GO:0006508">
    <property type="term" value="P:proteolysis"/>
    <property type="evidence" value="ECO:0007669"/>
    <property type="project" value="UniProtKB-KW"/>
</dbReference>
<evidence type="ECO:0000256" key="4">
    <source>
        <dbReference type="ARBA" id="ARBA00012568"/>
    </source>
</evidence>
<name>A0A1H2FXQ9_9PSED</name>
<evidence type="ECO:0000313" key="13">
    <source>
        <dbReference type="EMBL" id="SDU12156.1"/>
    </source>
</evidence>
<dbReference type="GO" id="GO:0005737">
    <property type="term" value="C:cytoplasm"/>
    <property type="evidence" value="ECO:0007669"/>
    <property type="project" value="UniProtKB-SubCell"/>
</dbReference>
<evidence type="ECO:0000256" key="7">
    <source>
        <dbReference type="ARBA" id="ARBA00022490"/>
    </source>
</evidence>
<evidence type="ECO:0000256" key="10">
    <source>
        <dbReference type="ARBA" id="ARBA00029605"/>
    </source>
</evidence>